<dbReference type="PANTHER" id="PTHR23135">
    <property type="entry name" value="MUR LIGASE FAMILY MEMBER"/>
    <property type="match status" value="1"/>
</dbReference>
<keyword evidence="2" id="KW-0961">Cell wall biogenesis/degradation</keyword>
<dbReference type="HOGENOM" id="CLU_041534_0_0_9"/>
<feature type="active site" evidence="2">
    <location>
        <position position="356"/>
    </location>
</feature>
<evidence type="ECO:0000256" key="2">
    <source>
        <dbReference type="HAMAP-Rule" id="MF_02214"/>
    </source>
</evidence>
<comment type="catalytic activity">
    <reaction evidence="2">
        <text>beta-D-GlcNAc-(1-&gt;4)-Mur2Ac(oyl-L-Ala-gamma-D-Glu-L-Lys-D-Ala-D-Ala)-di-trans,octa-cis-undecaprenyl diphosphate + L-glutamine + ATP + H2O = beta-D-GlcNAc-(1-&gt;4)-Mur2Ac(oyl-L-Ala-D-isoglutaminyl-L-Lys-D-Ala-D-Ala)-di-trans,octa-cis-undecaprenyl diphosphate + L-glutamate + ADP + phosphate + H(+)</text>
        <dbReference type="Rhea" id="RHEA:57928"/>
        <dbReference type="ChEBI" id="CHEBI:15377"/>
        <dbReference type="ChEBI" id="CHEBI:15378"/>
        <dbReference type="ChEBI" id="CHEBI:29985"/>
        <dbReference type="ChEBI" id="CHEBI:30616"/>
        <dbReference type="ChEBI" id="CHEBI:43474"/>
        <dbReference type="ChEBI" id="CHEBI:58359"/>
        <dbReference type="ChEBI" id="CHEBI:60033"/>
        <dbReference type="ChEBI" id="CHEBI:62233"/>
        <dbReference type="ChEBI" id="CHEBI:456216"/>
        <dbReference type="EC" id="6.3.5.13"/>
    </reaction>
</comment>
<dbReference type="InterPro" id="IPR013221">
    <property type="entry name" value="Mur_ligase_cen"/>
</dbReference>
<dbReference type="AlphaFoldDB" id="A0A125W2Q2"/>
<comment type="pathway">
    <text evidence="1 2">Cell wall biogenesis; peptidoglycan biosynthesis.</text>
</comment>
<dbReference type="Pfam" id="PF08353">
    <property type="entry name" value="MurT_C"/>
    <property type="match status" value="1"/>
</dbReference>
<dbReference type="PANTHER" id="PTHR23135:SF7">
    <property type="entry name" value="LIPID II ISOGLUTAMINYL SYNTHASE (GLUTAMINE-HYDROLYZING) SUBUNIT MURT"/>
    <property type="match status" value="1"/>
</dbReference>
<evidence type="ECO:0000313" key="5">
    <source>
        <dbReference type="EMBL" id="EFM81649.1"/>
    </source>
</evidence>
<keyword evidence="2" id="KW-0479">Metal-binding</keyword>
<dbReference type="InterPro" id="IPR036565">
    <property type="entry name" value="Mur-like_cat_sf"/>
</dbReference>
<dbReference type="InterPro" id="IPR043703">
    <property type="entry name" value="Lipid_II_synth_MurT"/>
</dbReference>
<keyword evidence="2" id="KW-0067">ATP-binding</keyword>
<evidence type="ECO:0000259" key="4">
    <source>
        <dbReference type="Pfam" id="PF08353"/>
    </source>
</evidence>
<feature type="domain" description="Mur ligase central" evidence="3">
    <location>
        <begin position="54"/>
        <end position="171"/>
    </location>
</feature>
<dbReference type="GO" id="GO:0140282">
    <property type="term" value="F:carbon-nitrogen ligase activity on lipid II"/>
    <property type="evidence" value="ECO:0007669"/>
    <property type="project" value="UniProtKB-UniRule"/>
</dbReference>
<keyword evidence="2" id="KW-0862">Zinc</keyword>
<dbReference type="GO" id="GO:0009252">
    <property type="term" value="P:peptidoglycan biosynthetic process"/>
    <property type="evidence" value="ECO:0007669"/>
    <property type="project" value="UniProtKB-UniRule"/>
</dbReference>
<feature type="binding site" evidence="2">
    <location>
        <position position="209"/>
    </location>
    <ligand>
        <name>Zn(2+)</name>
        <dbReference type="ChEBI" id="CHEBI:29105"/>
    </ligand>
</feature>
<proteinExistence type="inferred from homology"/>
<protein>
    <recommendedName>
        <fullName evidence="2">Lipid II isoglutaminyl synthase (glutamine-hydrolyzing) subunit MurT</fullName>
        <ecNumber evidence="2">6.3.5.13</ecNumber>
    </recommendedName>
</protein>
<comment type="catalytic activity">
    <reaction evidence="2">
        <text>beta-D-GlcNAc-(1-&gt;4)-Mur2Ac(oyl-L-Ala-gamma-D-Glu-L-Lys-D-Ala-D-Ala)-di-trans,octa-cis-undecaprenyl diphosphate + ATP = beta-D-GlcNAc-(1-&gt;4)-Mur2Ac(oyl-L-Ala-gamma-D-O-P-Glu-L-Lys-D-Ala-D-Ala)-di-trans,octa-cis-undecaprenyl diphosphate + ADP</text>
        <dbReference type="Rhea" id="RHEA:59488"/>
        <dbReference type="ChEBI" id="CHEBI:30616"/>
        <dbReference type="ChEBI" id="CHEBI:60033"/>
        <dbReference type="ChEBI" id="CHEBI:143132"/>
        <dbReference type="ChEBI" id="CHEBI:456216"/>
    </reaction>
</comment>
<name>A0A125W2Q2_ENTFL</name>
<reference evidence="5 6" key="1">
    <citation type="submission" date="2010-07" db="EMBL/GenBank/DDBJ databases">
        <authorList>
            <person name="Sid Ahmed O."/>
        </authorList>
    </citation>
    <scope>NUCLEOTIDE SEQUENCE [LARGE SCALE GENOMIC DNA]</scope>
    <source>
        <strain evidence="5 6">TX4248</strain>
    </source>
</reference>
<comment type="caution">
    <text evidence="5">The sequence shown here is derived from an EMBL/GenBank/DDBJ whole genome shotgun (WGS) entry which is preliminary data.</text>
</comment>
<dbReference type="RefSeq" id="WP_002356584.1">
    <property type="nucleotide sequence ID" value="NZ_GL454487.1"/>
</dbReference>
<comment type="function">
    <text evidence="2">The lipid II isoglutaminyl synthase complex catalyzes the formation of alpha-D-isoglutamine in the cell wall lipid II stem peptide. The MurT subunit catalyzes the ATP-dependent amidation of D-glutamate residue of lipid II, converting it to an isoglutamine residue.</text>
</comment>
<keyword evidence="2" id="KW-0547">Nucleotide-binding</keyword>
<dbReference type="GO" id="GO:0016881">
    <property type="term" value="F:acid-amino acid ligase activity"/>
    <property type="evidence" value="ECO:0007669"/>
    <property type="project" value="InterPro"/>
</dbReference>
<evidence type="ECO:0000259" key="3">
    <source>
        <dbReference type="Pfam" id="PF08245"/>
    </source>
</evidence>
<keyword evidence="2" id="KW-0133">Cell shape</keyword>
<dbReference type="Proteomes" id="UP000004846">
    <property type="component" value="Unassembled WGS sequence"/>
</dbReference>
<dbReference type="Gene3D" id="3.40.1190.10">
    <property type="entry name" value="Mur-like, catalytic domain"/>
    <property type="match status" value="1"/>
</dbReference>
<dbReference type="GO" id="GO:0005524">
    <property type="term" value="F:ATP binding"/>
    <property type="evidence" value="ECO:0007669"/>
    <property type="project" value="UniProtKB-UniRule"/>
</dbReference>
<dbReference type="HAMAP" id="MF_02214">
    <property type="entry name" value="Lipid_II_synth_MurT"/>
    <property type="match status" value="1"/>
</dbReference>
<evidence type="ECO:0000313" key="6">
    <source>
        <dbReference type="Proteomes" id="UP000004846"/>
    </source>
</evidence>
<dbReference type="EMBL" id="AEBR01000102">
    <property type="protein sequence ID" value="EFM81649.1"/>
    <property type="molecule type" value="Genomic_DNA"/>
</dbReference>
<accession>A0A125W2Q2</accession>
<keyword evidence="2 5" id="KW-0436">Ligase</keyword>
<dbReference type="InterPro" id="IPR013564">
    <property type="entry name" value="MurT_C"/>
</dbReference>
<keyword evidence="2" id="KW-0573">Peptidoglycan synthesis</keyword>
<dbReference type="GO" id="GO:0008270">
    <property type="term" value="F:zinc ion binding"/>
    <property type="evidence" value="ECO:0007669"/>
    <property type="project" value="UniProtKB-UniRule"/>
</dbReference>
<comment type="similarity">
    <text evidence="2">Belongs to the MurCDEF family. MurT subfamily.</text>
</comment>
<organism evidence="5 6">
    <name type="scientific">Enterococcus faecalis TX4248</name>
    <dbReference type="NCBI Taxonomy" id="749495"/>
    <lineage>
        <taxon>Bacteria</taxon>
        <taxon>Bacillati</taxon>
        <taxon>Bacillota</taxon>
        <taxon>Bacilli</taxon>
        <taxon>Lactobacillales</taxon>
        <taxon>Enterococcaceae</taxon>
        <taxon>Enterococcus</taxon>
    </lineage>
</organism>
<gene>
    <name evidence="2" type="primary">murT</name>
    <name evidence="5" type="ORF">HMPREF9498_02791</name>
</gene>
<feature type="domain" description="Lipid II isoglutaminyl synthase (glutamine-hydrolyzing) subunit MurT C-terminal" evidence="4">
    <location>
        <begin position="320"/>
        <end position="429"/>
    </location>
</feature>
<comment type="subunit">
    <text evidence="2">Forms a heterodimer with GatD.</text>
</comment>
<feature type="binding site" evidence="2">
    <location>
        <position position="228"/>
    </location>
    <ligand>
        <name>Zn(2+)</name>
        <dbReference type="ChEBI" id="CHEBI:29105"/>
    </ligand>
</feature>
<sequence>MGIRSHLAIAAGKTSQWVLQTFFKGGSSYPGKLALKIDPKILDTLAKDYEIVVVTGTNGKTLTTALTVNILRQEFDEVLTNPTGANMEQGIVSTFLNAKAKKGQKKFAVLEIDEASLSRVTKYIQPKLFVFTNIFRDQMDRYGEIYTTYRLIMEGAAAAPEATILCNGDSPIFNSKETVNPRKYYGFNHLPPKEQLAHYNTDGVLCPKCNHILHYKMITYANLGDYYCPNCGFKRPELDVQLTEMVRMDNTSADFVIDGEEYGIAVGGMYNVYNALAATAVAEYYQVAPDKIRAGLAYDEKVFGRQETIKVGDKECTLVLVKNPVGLNQVIDMMGLAPYSFSLVSLLNANYADGIDVSWIWDGNHEAFADMDIPKVIAGGDRHEDMALRLKVAGIPEEKLLEIADLEQVISEIKTLPTDHVYILATYTAVLQLRKSLTAQGYIQGGMNGV</sequence>
<dbReference type="GeneID" id="60894589"/>
<feature type="binding site" evidence="2">
    <location>
        <position position="206"/>
    </location>
    <ligand>
        <name>Zn(2+)</name>
        <dbReference type="ChEBI" id="CHEBI:29105"/>
    </ligand>
</feature>
<dbReference type="EC" id="6.3.5.13" evidence="2"/>
<dbReference type="GO" id="GO:0008360">
    <property type="term" value="P:regulation of cell shape"/>
    <property type="evidence" value="ECO:0007669"/>
    <property type="project" value="UniProtKB-KW"/>
</dbReference>
<feature type="binding site" evidence="2">
    <location>
        <position position="231"/>
    </location>
    <ligand>
        <name>Zn(2+)</name>
        <dbReference type="ChEBI" id="CHEBI:29105"/>
    </ligand>
</feature>
<dbReference type="UniPathway" id="UPA00219"/>
<dbReference type="GO" id="GO:0071555">
    <property type="term" value="P:cell wall organization"/>
    <property type="evidence" value="ECO:0007669"/>
    <property type="project" value="UniProtKB-KW"/>
</dbReference>
<dbReference type="Pfam" id="PF08245">
    <property type="entry name" value="Mur_ligase_M"/>
    <property type="match status" value="1"/>
</dbReference>
<dbReference type="SUPFAM" id="SSF53623">
    <property type="entry name" value="MurD-like peptide ligases, catalytic domain"/>
    <property type="match status" value="1"/>
</dbReference>
<comment type="catalytic activity">
    <reaction evidence="2">
        <text>beta-D-GlcNAc-(1-&gt;4)-Mur2Ac(oyl-L-Ala-gamma-D-O-P-Glu-L-Lys-D-Ala-D-Ala)-di-trans,octa-cis-undecaprenyl diphosphate + NH4(+) = beta-D-GlcNAc-(1-&gt;4)-Mur2Ac(oyl-L-Ala-D-isoglutaminyl-L-Lys-D-Ala-D-Ala)-di-trans,octa-cis-undecaprenyl diphosphate + phosphate + H(+)</text>
        <dbReference type="Rhea" id="RHEA:57932"/>
        <dbReference type="ChEBI" id="CHEBI:15378"/>
        <dbReference type="ChEBI" id="CHEBI:28938"/>
        <dbReference type="ChEBI" id="CHEBI:43474"/>
        <dbReference type="ChEBI" id="CHEBI:62233"/>
        <dbReference type="ChEBI" id="CHEBI:143132"/>
    </reaction>
</comment>
<evidence type="ECO:0000256" key="1">
    <source>
        <dbReference type="ARBA" id="ARBA00004752"/>
    </source>
</evidence>